<gene>
    <name evidence="1" type="ORF">CGC53_07670</name>
</gene>
<keyword evidence="2" id="KW-1185">Reference proteome</keyword>
<protein>
    <recommendedName>
        <fullName evidence="3">DUF3618 domain-containing protein</fullName>
    </recommendedName>
</protein>
<organism evidence="1 2">
    <name type="scientific">Capnocytophaga leadbetteri</name>
    <dbReference type="NCBI Taxonomy" id="327575"/>
    <lineage>
        <taxon>Bacteria</taxon>
        <taxon>Pseudomonadati</taxon>
        <taxon>Bacteroidota</taxon>
        <taxon>Flavobacteriia</taxon>
        <taxon>Flavobacteriales</taxon>
        <taxon>Flavobacteriaceae</taxon>
        <taxon>Capnocytophaga</taxon>
    </lineage>
</organism>
<evidence type="ECO:0000313" key="1">
    <source>
        <dbReference type="EMBL" id="ATA82224.1"/>
    </source>
</evidence>
<accession>A0A250FAS8</accession>
<dbReference type="AlphaFoldDB" id="A0A250FAS8"/>
<name>A0A250FAS8_9FLAO</name>
<dbReference type="RefSeq" id="WP_095914266.1">
    <property type="nucleotide sequence ID" value="NZ_CAUQGS010000073.1"/>
</dbReference>
<evidence type="ECO:0000313" key="2">
    <source>
        <dbReference type="Proteomes" id="UP000217276"/>
    </source>
</evidence>
<dbReference type="Pfam" id="PF19852">
    <property type="entry name" value="DUF6327"/>
    <property type="match status" value="1"/>
</dbReference>
<dbReference type="EMBL" id="CP022384">
    <property type="protein sequence ID" value="ATA82224.1"/>
    <property type="molecule type" value="Genomic_DNA"/>
</dbReference>
<reference evidence="2" key="1">
    <citation type="submission" date="2017-06" db="EMBL/GenBank/DDBJ databases">
        <title>Capnocytophaga spp. assemblies.</title>
        <authorList>
            <person name="Gulvik C.A."/>
        </authorList>
    </citation>
    <scope>NUCLEOTIDE SEQUENCE [LARGE SCALE GENOMIC DNA]</scope>
    <source>
        <strain evidence="2">H6253</strain>
    </source>
</reference>
<dbReference type="Proteomes" id="UP000217276">
    <property type="component" value="Chromosome"/>
</dbReference>
<evidence type="ECO:0008006" key="3">
    <source>
        <dbReference type="Google" id="ProtNLM"/>
    </source>
</evidence>
<dbReference type="KEGG" id="clk:CGC53_07670"/>
<dbReference type="InterPro" id="IPR046290">
    <property type="entry name" value="DUF6327"/>
</dbReference>
<sequence>MNNKTYSSFEEIDNEIRLLRLEKEIDRLSLSQQVSASAESLTPKNLLANTWASLLFSNKRWINIALGYGMQLLAKRYLNKNK</sequence>
<proteinExistence type="predicted"/>